<reference evidence="1" key="1">
    <citation type="submission" date="2022-10" db="EMBL/GenBank/DDBJ databases">
        <title>Tapping the CABI collections for fungal endophytes: first genome assemblies for Collariella, Neodidymelliopsis, Ascochyta clinopodiicola, Didymella pomorum, Didymosphaeria variabile, Neocosmospora piperis and Neocucurbitaria cava.</title>
        <authorList>
            <person name="Hill R."/>
        </authorList>
    </citation>
    <scope>NUCLEOTIDE SEQUENCE</scope>
    <source>
        <strain evidence="1">IMI 366586</strain>
    </source>
</reference>
<evidence type="ECO:0000313" key="2">
    <source>
        <dbReference type="Proteomes" id="UP001140502"/>
    </source>
</evidence>
<proteinExistence type="predicted"/>
<protein>
    <submittedName>
        <fullName evidence="1">Uncharacterized protein</fullName>
    </submittedName>
</protein>
<gene>
    <name evidence="1" type="ORF">N0V84_006589</name>
</gene>
<accession>A0A9W8WBQ9</accession>
<organism evidence="1 2">
    <name type="scientific">Fusarium piperis</name>
    <dbReference type="NCBI Taxonomy" id="1435070"/>
    <lineage>
        <taxon>Eukaryota</taxon>
        <taxon>Fungi</taxon>
        <taxon>Dikarya</taxon>
        <taxon>Ascomycota</taxon>
        <taxon>Pezizomycotina</taxon>
        <taxon>Sordariomycetes</taxon>
        <taxon>Hypocreomycetidae</taxon>
        <taxon>Hypocreales</taxon>
        <taxon>Nectriaceae</taxon>
        <taxon>Fusarium</taxon>
        <taxon>Fusarium solani species complex</taxon>
    </lineage>
</organism>
<dbReference type="AlphaFoldDB" id="A0A9W8WBQ9"/>
<keyword evidence="2" id="KW-1185">Reference proteome</keyword>
<name>A0A9W8WBQ9_9HYPO</name>
<sequence>MAENRDIAFCFRGWAYDTGKVDRPKKRVIRISRVHTSKGAKAILTINDTTDAGIIISPKEEDIEGVDYGLLAVIIGELLPAEVPDYKLFTNSLPLHEFDPGLHSLTIRHNINAFCSEFRGETLKDSQQTAPSSPLTGQDDHGQISSFISTAISAYRTFPCKKYLQQLIDRFRALERTPLEGLSTPDEASMEVIRDMMEGKGVTGDINAGSVVRAFKELWPYQFEAVGEDRINIRTIFELAKGLGGISASGIVIHESLYRGVMVSFCTMFSNSHAVDGGMVEYHDNLIRSAIRIAQGSASAPMPERPLAHTVDGNPGVALLEALIRDSEAHVEHFKAWAEATGQACIHGSGPGQLYKLVQLTNVVLGTQNQEAIATALGEVKQLVITSAFGAVSRILTPVDSNVELYREVLQAAVHAVAADVVEKFVAQAEQETDAMEVQPTLPGLPADLVKLADKVSDLYHALGSAKEEDARKAASEAVREYKEKKFGEEVPGSVSTPGFPSSLSRRDIALLRYMRQVFEKECDAPGGQDLDKELAWASRID</sequence>
<evidence type="ECO:0000313" key="1">
    <source>
        <dbReference type="EMBL" id="KAJ4318965.1"/>
    </source>
</evidence>
<dbReference type="EMBL" id="JAPEUR010000132">
    <property type="protein sequence ID" value="KAJ4318965.1"/>
    <property type="molecule type" value="Genomic_DNA"/>
</dbReference>
<dbReference type="OrthoDB" id="4779108at2759"/>
<dbReference type="Proteomes" id="UP001140502">
    <property type="component" value="Unassembled WGS sequence"/>
</dbReference>
<comment type="caution">
    <text evidence="1">The sequence shown here is derived from an EMBL/GenBank/DDBJ whole genome shotgun (WGS) entry which is preliminary data.</text>
</comment>